<dbReference type="AlphaFoldDB" id="F8FII0"/>
<reference evidence="2" key="1">
    <citation type="submission" date="2011-06" db="EMBL/GenBank/DDBJ databases">
        <title>Complete genome sequence of Paenibacillus mucilaginosus KNP414.</title>
        <authorList>
            <person name="Wang J."/>
            <person name="Hu S."/>
            <person name="Hu X."/>
            <person name="Zhang B."/>
            <person name="Dong D."/>
            <person name="Zhang S."/>
            <person name="Zhao K."/>
            <person name="Wu D."/>
        </authorList>
    </citation>
    <scope>NUCLEOTIDE SEQUENCE [LARGE SCALE GENOMIC DNA]</scope>
    <source>
        <strain evidence="2">KNP414</strain>
    </source>
</reference>
<dbReference type="KEGG" id="pms:KNP414_06200"/>
<accession>F8FII0</accession>
<evidence type="ECO:0000313" key="2">
    <source>
        <dbReference type="Proteomes" id="UP000006620"/>
    </source>
</evidence>
<dbReference type="RefSeq" id="WP_013919867.1">
    <property type="nucleotide sequence ID" value="NC_015690.1"/>
</dbReference>
<dbReference type="EMBL" id="CP002869">
    <property type="protein sequence ID" value="AEI44723.1"/>
    <property type="molecule type" value="Genomic_DNA"/>
</dbReference>
<dbReference type="HOGENOM" id="CLU_140835_0_0_9"/>
<evidence type="ECO:0008006" key="3">
    <source>
        <dbReference type="Google" id="ProtNLM"/>
    </source>
</evidence>
<evidence type="ECO:0000313" key="1">
    <source>
        <dbReference type="EMBL" id="AEI44723.1"/>
    </source>
</evidence>
<dbReference type="Pfam" id="PF14112">
    <property type="entry name" value="DUF4284"/>
    <property type="match status" value="1"/>
</dbReference>
<protein>
    <recommendedName>
        <fullName evidence="3">Immunity protein 22</fullName>
    </recommendedName>
</protein>
<organism evidence="1 2">
    <name type="scientific">Paenibacillus mucilaginosus (strain KNP414)</name>
    <dbReference type="NCBI Taxonomy" id="1036673"/>
    <lineage>
        <taxon>Bacteria</taxon>
        <taxon>Bacillati</taxon>
        <taxon>Bacillota</taxon>
        <taxon>Bacilli</taxon>
        <taxon>Bacillales</taxon>
        <taxon>Paenibacillaceae</taxon>
        <taxon>Paenibacillus</taxon>
    </lineage>
</organism>
<gene>
    <name evidence="1" type="ordered locus">KNP414_06200</name>
</gene>
<dbReference type="InterPro" id="IPR025560">
    <property type="entry name" value="Imm22"/>
</dbReference>
<reference evidence="1 2" key="2">
    <citation type="journal article" date="2013" name="Genome Announc.">
        <title>Genome Sequence of Growth-Improving Paenibacillus mucilaginosus Strain KNP414.</title>
        <authorList>
            <person name="Lu J.J."/>
            <person name="Wang J.F."/>
            <person name="Hu X.F."/>
        </authorList>
    </citation>
    <scope>NUCLEOTIDE SEQUENCE [LARGE SCALE GENOMIC DNA]</scope>
    <source>
        <strain evidence="1 2">KNP414</strain>
    </source>
</reference>
<sequence>MDKDLTDGSRVSLWLGSWSSEEAAKAYVEGSYTEDGDYVPSPFERDFAFRYDPDFIELNFKETPAADWESLLQGHSYDEEIIPAFMEEIGPLSRSFNTVILVYNLAYDAEHLRSGTAAGELEYIGQAAYD</sequence>
<proteinExistence type="predicted"/>
<dbReference type="PATRIC" id="fig|1036673.3.peg.5762"/>
<dbReference type="Proteomes" id="UP000006620">
    <property type="component" value="Chromosome"/>
</dbReference>
<name>F8FII0_PAEMK</name>